<organism evidence="1 2">
    <name type="scientific">Undibacterium arcticum</name>
    <dbReference type="NCBI Taxonomy" id="1762892"/>
    <lineage>
        <taxon>Bacteria</taxon>
        <taxon>Pseudomonadati</taxon>
        <taxon>Pseudomonadota</taxon>
        <taxon>Betaproteobacteria</taxon>
        <taxon>Burkholderiales</taxon>
        <taxon>Oxalobacteraceae</taxon>
        <taxon>Undibacterium</taxon>
    </lineage>
</organism>
<keyword evidence="2" id="KW-1185">Reference proteome</keyword>
<name>A0ABV7F9Z2_9BURK</name>
<dbReference type="RefSeq" id="WP_390332948.1">
    <property type="nucleotide sequence ID" value="NZ_JBHRTP010000087.1"/>
</dbReference>
<comment type="caution">
    <text evidence="1">The sequence shown here is derived from an EMBL/GenBank/DDBJ whole genome shotgun (WGS) entry which is preliminary data.</text>
</comment>
<evidence type="ECO:0000313" key="2">
    <source>
        <dbReference type="Proteomes" id="UP001595530"/>
    </source>
</evidence>
<sequence>MLKDNKNPHILHVRRVSQRTANRPSGGDRSIAEANMTQRNRSVWQSGKLMRNAGVDLRRARWRRLRPINAGYDEYTPTYIVVIPQLNEWKLSHTGQEYFNPVDW</sequence>
<gene>
    <name evidence="1" type="ORF">ACFOFO_22695</name>
</gene>
<reference evidence="2" key="1">
    <citation type="journal article" date="2019" name="Int. J. Syst. Evol. Microbiol.">
        <title>The Global Catalogue of Microorganisms (GCM) 10K type strain sequencing project: providing services to taxonomists for standard genome sequencing and annotation.</title>
        <authorList>
            <consortium name="The Broad Institute Genomics Platform"/>
            <consortium name="The Broad Institute Genome Sequencing Center for Infectious Disease"/>
            <person name="Wu L."/>
            <person name="Ma J."/>
        </authorList>
    </citation>
    <scope>NUCLEOTIDE SEQUENCE [LARGE SCALE GENOMIC DNA]</scope>
    <source>
        <strain evidence="2">KCTC 42986</strain>
    </source>
</reference>
<protein>
    <submittedName>
        <fullName evidence="1">Uncharacterized protein</fullName>
    </submittedName>
</protein>
<dbReference type="Proteomes" id="UP001595530">
    <property type="component" value="Unassembled WGS sequence"/>
</dbReference>
<accession>A0ABV7F9Z2</accession>
<dbReference type="EMBL" id="JBHRTP010000087">
    <property type="protein sequence ID" value="MFC3110725.1"/>
    <property type="molecule type" value="Genomic_DNA"/>
</dbReference>
<proteinExistence type="predicted"/>
<evidence type="ECO:0000313" key="1">
    <source>
        <dbReference type="EMBL" id="MFC3110725.1"/>
    </source>
</evidence>